<gene>
    <name evidence="1" type="ORF">ACFPOF_20880</name>
</gene>
<dbReference type="PANTHER" id="PTHR30217">
    <property type="entry name" value="PEPTIDASE U32 FAMILY"/>
    <property type="match status" value="1"/>
</dbReference>
<accession>A0ABW0I1N8</accession>
<dbReference type="InterPro" id="IPR051454">
    <property type="entry name" value="RNA/ubiquinone_mod_enzymes"/>
</dbReference>
<dbReference type="PANTHER" id="PTHR30217:SF7">
    <property type="entry name" value="TRNA HYDROXYLATION PROTEIN P2"/>
    <property type="match status" value="1"/>
</dbReference>
<dbReference type="EMBL" id="JBHSMI010000029">
    <property type="protein sequence ID" value="MFC5405202.1"/>
    <property type="molecule type" value="Genomic_DNA"/>
</dbReference>
<proteinExistence type="predicted"/>
<dbReference type="Proteomes" id="UP001596113">
    <property type="component" value="Unassembled WGS sequence"/>
</dbReference>
<sequence length="311" mass="34733">MTATTPELLASAGSAEQARRYIEAGASAILIGESRFAMRQPGDVTESELARTIETAHSLGAKAYINMNKLFRNDELGHIPDYLRKVEAAGADAIVFGDPAVLLNVRQHTPRLRWHWNAEMTGTNSASASYWARRGAARAVLARELNEDEIADLKVKAGIEAQVQVHGMTNIYHSHRNLIQSYLEHIGREATLIRKGPDKGLFLVEAERPDEKFPVYEDESGTHVMSPDDICLLEALPDLIAFGVDSMYVETLLKSEAYNETVLASYRQALNAYANAPDSYRMDPRWLSAIQKMQSPDRELGFGFLYKEQVY</sequence>
<organism evidence="1 2">
    <name type="scientific">Cohnella soli</name>
    <dbReference type="NCBI Taxonomy" id="425005"/>
    <lineage>
        <taxon>Bacteria</taxon>
        <taxon>Bacillati</taxon>
        <taxon>Bacillota</taxon>
        <taxon>Bacilli</taxon>
        <taxon>Bacillales</taxon>
        <taxon>Paenibacillaceae</taxon>
        <taxon>Cohnella</taxon>
    </lineage>
</organism>
<name>A0ABW0I1N8_9BACL</name>
<dbReference type="InterPro" id="IPR001539">
    <property type="entry name" value="Peptidase_U32"/>
</dbReference>
<reference evidence="2" key="1">
    <citation type="journal article" date="2019" name="Int. J. Syst. Evol. Microbiol.">
        <title>The Global Catalogue of Microorganisms (GCM) 10K type strain sequencing project: providing services to taxonomists for standard genome sequencing and annotation.</title>
        <authorList>
            <consortium name="The Broad Institute Genomics Platform"/>
            <consortium name="The Broad Institute Genome Sequencing Center for Infectious Disease"/>
            <person name="Wu L."/>
            <person name="Ma J."/>
        </authorList>
    </citation>
    <scope>NUCLEOTIDE SEQUENCE [LARGE SCALE GENOMIC DNA]</scope>
    <source>
        <strain evidence="2">CGMCC 1.18575</strain>
    </source>
</reference>
<evidence type="ECO:0000313" key="1">
    <source>
        <dbReference type="EMBL" id="MFC5405202.1"/>
    </source>
</evidence>
<comment type="caution">
    <text evidence="1">The sequence shown here is derived from an EMBL/GenBank/DDBJ whole genome shotgun (WGS) entry which is preliminary data.</text>
</comment>
<dbReference type="RefSeq" id="WP_378136246.1">
    <property type="nucleotide sequence ID" value="NZ_JBHSMI010000029.1"/>
</dbReference>
<protein>
    <submittedName>
        <fullName evidence="1">Peptidase U32 family protein</fullName>
    </submittedName>
</protein>
<keyword evidence="2" id="KW-1185">Reference proteome</keyword>
<evidence type="ECO:0000313" key="2">
    <source>
        <dbReference type="Proteomes" id="UP001596113"/>
    </source>
</evidence>
<dbReference type="Pfam" id="PF01136">
    <property type="entry name" value="Peptidase_U32"/>
    <property type="match status" value="1"/>
</dbReference>